<evidence type="ECO:0000256" key="1">
    <source>
        <dbReference type="ARBA" id="ARBA00004651"/>
    </source>
</evidence>
<comment type="subcellular location">
    <subcellularLocation>
        <location evidence="1">Cell membrane</location>
        <topology evidence="1">Multi-pass membrane protein</topology>
    </subcellularLocation>
</comment>
<dbReference type="OrthoDB" id="11709at2157"/>
<evidence type="ECO:0000256" key="6">
    <source>
        <dbReference type="ARBA" id="ARBA00022989"/>
    </source>
</evidence>
<feature type="transmembrane region" description="Helical" evidence="9">
    <location>
        <begin position="157"/>
        <end position="180"/>
    </location>
</feature>
<dbReference type="EMBL" id="CP006965">
    <property type="protein sequence ID" value="AHF79540.1"/>
    <property type="molecule type" value="Genomic_DNA"/>
</dbReference>
<dbReference type="InterPro" id="IPR006153">
    <property type="entry name" value="Cation/H_exchanger_TM"/>
</dbReference>
<dbReference type="GeneID" id="24906210"/>
<keyword evidence="5 9" id="KW-0812">Transmembrane</keyword>
<dbReference type="PANTHER" id="PTHR32507">
    <property type="entry name" value="NA(+)/H(+) ANTIPORTER 1"/>
    <property type="match status" value="1"/>
</dbReference>
<feature type="transmembrane region" description="Helical" evidence="9">
    <location>
        <begin position="398"/>
        <end position="418"/>
    </location>
</feature>
<dbReference type="GO" id="GO:0005886">
    <property type="term" value="C:plasma membrane"/>
    <property type="evidence" value="ECO:0007669"/>
    <property type="project" value="UniProtKB-SubCell"/>
</dbReference>
<keyword evidence="2" id="KW-0813">Transport</keyword>
<keyword evidence="12" id="KW-1185">Reference proteome</keyword>
<evidence type="ECO:0000256" key="4">
    <source>
        <dbReference type="ARBA" id="ARBA00022475"/>
    </source>
</evidence>
<feature type="transmembrane region" description="Helical" evidence="9">
    <location>
        <begin position="367"/>
        <end position="386"/>
    </location>
</feature>
<feature type="transmembrane region" description="Helical" evidence="9">
    <location>
        <begin position="38"/>
        <end position="56"/>
    </location>
</feature>
<keyword evidence="4" id="KW-1003">Cell membrane</keyword>
<organism evidence="11 12">
    <name type="scientific">Thermococcus paralvinellae</name>
    <dbReference type="NCBI Taxonomy" id="582419"/>
    <lineage>
        <taxon>Archaea</taxon>
        <taxon>Methanobacteriati</taxon>
        <taxon>Methanobacteriota</taxon>
        <taxon>Thermococci</taxon>
        <taxon>Thermococcales</taxon>
        <taxon>Thermococcaceae</taxon>
        <taxon>Thermococcus</taxon>
    </lineage>
</organism>
<feature type="domain" description="Cation/H+ exchanger transmembrane" evidence="10">
    <location>
        <begin position="25"/>
        <end position="421"/>
    </location>
</feature>
<dbReference type="Gene3D" id="1.20.1530.20">
    <property type="match status" value="1"/>
</dbReference>
<evidence type="ECO:0000256" key="7">
    <source>
        <dbReference type="ARBA" id="ARBA00023065"/>
    </source>
</evidence>
<dbReference type="KEGG" id="ths:TES1_0143"/>
<keyword evidence="7" id="KW-0406">Ion transport</keyword>
<dbReference type="Proteomes" id="UP000019027">
    <property type="component" value="Chromosome"/>
</dbReference>
<feature type="transmembrane region" description="Helical" evidence="9">
    <location>
        <begin position="200"/>
        <end position="229"/>
    </location>
</feature>
<dbReference type="GO" id="GO:1902600">
    <property type="term" value="P:proton transmembrane transport"/>
    <property type="evidence" value="ECO:0007669"/>
    <property type="project" value="InterPro"/>
</dbReference>
<evidence type="ECO:0000313" key="12">
    <source>
        <dbReference type="Proteomes" id="UP000019027"/>
    </source>
</evidence>
<feature type="transmembrane region" description="Helical" evidence="9">
    <location>
        <begin position="334"/>
        <end position="355"/>
    </location>
</feature>
<dbReference type="AlphaFoldDB" id="W0I527"/>
<sequence length="445" mass="49034">MTSNVLIPDVDTLAYIIFIVLAVGIASLLISRKFNISYVPLFVFFGILVGPVLNFINRNLAHELFDYVRVFGLVMILFTEGHTLSWRMLKKNIKTIAMLDTLGLLITALVAGSAFSMLFHTPFIVGFLFGAIISATDPATLIPLFRQYKVREDIETVIVTESIFNDPLGIVLTSVAIALLLPQAPSAAVLESIAKYTSLYPAAVIFFLYELVASIGIGIVLGVFGYYVIKKTGIRGFPEIEVFALMLAFGGFLAGEYVKASGYLVATVTGIVLGNHKVFFRDNPETVKRIMRAIEKEVHFNETLATLATIFIFALLGASLDLETISSNLLQDVILAFVIILVARPVAALLILPWWKPKEYLFIALEGPRGVVPSALASFPLTLGLMYHNPQMIQWGEIILSATVITVLVSVIVETLWVPILREKLLEVESIREKMIRAGYTPKSS</sequence>
<reference evidence="11 12" key="1">
    <citation type="journal article" date="2014" name="Int. J. Syst. Evol. Microbiol.">
        <title>Thermococcus paralvinellae sp. nov. and Thermococcus cleftensis sp. nov. of hyperthermophilic heterotrophs from deep-sea hydrothermal vents.</title>
        <authorList>
            <person name="Hensley S.A."/>
            <person name="Jung J.H."/>
            <person name="Park C.S."/>
            <person name="Holden J.F."/>
        </authorList>
    </citation>
    <scope>NUCLEOTIDE SEQUENCE [LARGE SCALE GENOMIC DNA]</scope>
    <source>
        <strain evidence="11 12">ES1</strain>
    </source>
</reference>
<evidence type="ECO:0000313" key="11">
    <source>
        <dbReference type="EMBL" id="AHF79540.1"/>
    </source>
</evidence>
<evidence type="ECO:0000259" key="10">
    <source>
        <dbReference type="Pfam" id="PF00999"/>
    </source>
</evidence>
<evidence type="ECO:0000256" key="3">
    <source>
        <dbReference type="ARBA" id="ARBA00022449"/>
    </source>
</evidence>
<accession>W0I527</accession>
<name>W0I527_9EURY</name>
<protein>
    <submittedName>
        <fullName evidence="11">Na+/H+ antiporter</fullName>
    </submittedName>
</protein>
<feature type="transmembrane region" description="Helical" evidence="9">
    <location>
        <begin position="123"/>
        <end position="145"/>
    </location>
</feature>
<dbReference type="GO" id="GO:0015297">
    <property type="term" value="F:antiporter activity"/>
    <property type="evidence" value="ECO:0007669"/>
    <property type="project" value="UniProtKB-KW"/>
</dbReference>
<dbReference type="RefSeq" id="WP_042679316.1">
    <property type="nucleotide sequence ID" value="NZ_CP006965.1"/>
</dbReference>
<keyword evidence="8 9" id="KW-0472">Membrane</keyword>
<evidence type="ECO:0000256" key="5">
    <source>
        <dbReference type="ARBA" id="ARBA00022692"/>
    </source>
</evidence>
<keyword evidence="3" id="KW-0050">Antiport</keyword>
<gene>
    <name evidence="11" type="ORF">TES1_0143</name>
</gene>
<dbReference type="HOGENOM" id="CLU_005912_9_3_2"/>
<feature type="transmembrane region" description="Helical" evidence="9">
    <location>
        <begin position="96"/>
        <end position="117"/>
    </location>
</feature>
<evidence type="ECO:0000256" key="8">
    <source>
        <dbReference type="ARBA" id="ARBA00023136"/>
    </source>
</evidence>
<dbReference type="InterPro" id="IPR038770">
    <property type="entry name" value="Na+/solute_symporter_sf"/>
</dbReference>
<dbReference type="STRING" id="582419.TES1_0143"/>
<dbReference type="Pfam" id="PF00999">
    <property type="entry name" value="Na_H_Exchanger"/>
    <property type="match status" value="1"/>
</dbReference>
<dbReference type="PANTHER" id="PTHR32507:SF0">
    <property type="entry name" value="NA(+)_H(+) ANTIPORTER 2-RELATED"/>
    <property type="match status" value="1"/>
</dbReference>
<feature type="transmembrane region" description="Helical" evidence="9">
    <location>
        <begin position="300"/>
        <end position="322"/>
    </location>
</feature>
<proteinExistence type="predicted"/>
<evidence type="ECO:0000256" key="2">
    <source>
        <dbReference type="ARBA" id="ARBA00022448"/>
    </source>
</evidence>
<evidence type="ECO:0000256" key="9">
    <source>
        <dbReference type="SAM" id="Phobius"/>
    </source>
</evidence>
<keyword evidence="6 9" id="KW-1133">Transmembrane helix</keyword>
<feature type="transmembrane region" description="Helical" evidence="9">
    <location>
        <begin position="12"/>
        <end position="31"/>
    </location>
</feature>
<feature type="transmembrane region" description="Helical" evidence="9">
    <location>
        <begin position="68"/>
        <end position="89"/>
    </location>
</feature>